<evidence type="ECO:0000256" key="7">
    <source>
        <dbReference type="ARBA" id="ARBA00023065"/>
    </source>
</evidence>
<keyword evidence="8 10" id="KW-0472">Membrane</keyword>
<dbReference type="PANTHER" id="PTHR10110:SF86">
    <property type="entry name" value="SODIUM_HYDROGEN EXCHANGER 7"/>
    <property type="match status" value="1"/>
</dbReference>
<keyword evidence="9 10" id="KW-0739">Sodium transport</keyword>
<evidence type="ECO:0000313" key="13">
    <source>
        <dbReference type="Proteomes" id="UP000634134"/>
    </source>
</evidence>
<dbReference type="InterPro" id="IPR018422">
    <property type="entry name" value="Cation/H_exchanger_CPA1"/>
</dbReference>
<keyword evidence="7 10" id="KW-0406">Ion transport</keyword>
<feature type="transmembrane region" description="Helical" evidence="10">
    <location>
        <begin position="309"/>
        <end position="335"/>
    </location>
</feature>
<evidence type="ECO:0000256" key="8">
    <source>
        <dbReference type="ARBA" id="ARBA00023136"/>
    </source>
</evidence>
<keyword evidence="4 10" id="KW-0812">Transmembrane</keyword>
<feature type="transmembrane region" description="Helical" evidence="10">
    <location>
        <begin position="90"/>
        <end position="114"/>
    </location>
</feature>
<keyword evidence="5 10" id="KW-1133">Transmembrane helix</keyword>
<comment type="caution">
    <text evidence="12">The sequence shown here is derived from an EMBL/GenBank/DDBJ whole genome shotgun (WGS) entry which is preliminary data.</text>
</comment>
<evidence type="ECO:0000256" key="5">
    <source>
        <dbReference type="ARBA" id="ARBA00022989"/>
    </source>
</evidence>
<keyword evidence="3 10" id="KW-1003">Cell membrane</keyword>
<evidence type="ECO:0000259" key="11">
    <source>
        <dbReference type="Pfam" id="PF00999"/>
    </source>
</evidence>
<dbReference type="NCBIfam" id="TIGR00831">
    <property type="entry name" value="a_cpa1"/>
    <property type="match status" value="1"/>
</dbReference>
<dbReference type="RefSeq" id="WP_194121650.1">
    <property type="nucleotide sequence ID" value="NZ_JACYGY010000001.1"/>
</dbReference>
<feature type="transmembrane region" description="Helical" evidence="10">
    <location>
        <begin position="31"/>
        <end position="53"/>
    </location>
</feature>
<dbReference type="PANTHER" id="PTHR10110">
    <property type="entry name" value="SODIUM/HYDROGEN EXCHANGER"/>
    <property type="match status" value="1"/>
</dbReference>
<reference evidence="13" key="1">
    <citation type="submission" date="2023-07" db="EMBL/GenBank/DDBJ databases">
        <title>Dyadobacter sp. nov 'subterranea' isolated from contaminted grondwater.</title>
        <authorList>
            <person name="Szabo I."/>
            <person name="Al-Omari J."/>
            <person name="Szerdahelyi S.G."/>
            <person name="Rado J."/>
        </authorList>
    </citation>
    <scope>NUCLEOTIDE SEQUENCE [LARGE SCALE GENOMIC DNA]</scope>
    <source>
        <strain evidence="13">UP-52</strain>
    </source>
</reference>
<dbReference type="Proteomes" id="UP000634134">
    <property type="component" value="Unassembled WGS sequence"/>
</dbReference>
<evidence type="ECO:0000313" key="12">
    <source>
        <dbReference type="EMBL" id="MBE9463524.1"/>
    </source>
</evidence>
<keyword evidence="10" id="KW-0050">Antiport</keyword>
<feature type="domain" description="Cation/H+ exchanger transmembrane" evidence="11">
    <location>
        <begin position="17"/>
        <end position="411"/>
    </location>
</feature>
<gene>
    <name evidence="12" type="ORF">IEE83_16675</name>
</gene>
<feature type="transmembrane region" description="Helical" evidence="10">
    <location>
        <begin position="271"/>
        <end position="289"/>
    </location>
</feature>
<feature type="transmembrane region" description="Helical" evidence="10">
    <location>
        <begin position="387"/>
        <end position="410"/>
    </location>
</feature>
<accession>A0ABR9WEH2</accession>
<feature type="transmembrane region" description="Helical" evidence="10">
    <location>
        <begin position="59"/>
        <end position="78"/>
    </location>
</feature>
<organism evidence="12 13">
    <name type="scientific">Dyadobacter subterraneus</name>
    <dbReference type="NCBI Taxonomy" id="2773304"/>
    <lineage>
        <taxon>Bacteria</taxon>
        <taxon>Pseudomonadati</taxon>
        <taxon>Bacteroidota</taxon>
        <taxon>Cytophagia</taxon>
        <taxon>Cytophagales</taxon>
        <taxon>Spirosomataceae</taxon>
        <taxon>Dyadobacter</taxon>
    </lineage>
</organism>
<evidence type="ECO:0000256" key="6">
    <source>
        <dbReference type="ARBA" id="ARBA00023053"/>
    </source>
</evidence>
<keyword evidence="13" id="KW-1185">Reference proteome</keyword>
<keyword evidence="6 10" id="KW-0915">Sodium</keyword>
<feature type="transmembrane region" description="Helical" evidence="10">
    <location>
        <begin position="120"/>
        <end position="140"/>
    </location>
</feature>
<evidence type="ECO:0000256" key="1">
    <source>
        <dbReference type="ARBA" id="ARBA00004651"/>
    </source>
</evidence>
<feature type="transmembrane region" description="Helical" evidence="10">
    <location>
        <begin position="240"/>
        <end position="259"/>
    </location>
</feature>
<feature type="transmembrane region" description="Helical" evidence="10">
    <location>
        <begin position="186"/>
        <end position="209"/>
    </location>
</feature>
<comment type="similarity">
    <text evidence="10">Belongs to the monovalent cation:proton antiporter 1 (CPA1) transporter (TC 2.A.36) family.</text>
</comment>
<comment type="function">
    <text evidence="10">Na(+)/H(+) antiporter that extrudes sodium in exchange for external protons.</text>
</comment>
<protein>
    <submittedName>
        <fullName evidence="12">Na+/H+ antiporter</fullName>
    </submittedName>
</protein>
<keyword evidence="2 10" id="KW-0813">Transport</keyword>
<evidence type="ECO:0000256" key="10">
    <source>
        <dbReference type="RuleBase" id="RU366002"/>
    </source>
</evidence>
<dbReference type="InterPro" id="IPR004705">
    <property type="entry name" value="Cation/H_exchanger_CPA1_bac"/>
</dbReference>
<feature type="transmembrane region" description="Helical" evidence="10">
    <location>
        <begin position="356"/>
        <end position="375"/>
    </location>
</feature>
<dbReference type="EMBL" id="JACYGY010000001">
    <property type="protein sequence ID" value="MBE9463524.1"/>
    <property type="molecule type" value="Genomic_DNA"/>
</dbReference>
<name>A0ABR9WEH2_9BACT</name>
<dbReference type="Gene3D" id="6.10.140.1330">
    <property type="match status" value="1"/>
</dbReference>
<dbReference type="Pfam" id="PF00999">
    <property type="entry name" value="Na_H_Exchanger"/>
    <property type="match status" value="1"/>
</dbReference>
<evidence type="ECO:0000256" key="2">
    <source>
        <dbReference type="ARBA" id="ARBA00022448"/>
    </source>
</evidence>
<evidence type="ECO:0000256" key="3">
    <source>
        <dbReference type="ARBA" id="ARBA00022475"/>
    </source>
</evidence>
<feature type="transmembrane region" description="Helical" evidence="10">
    <location>
        <begin position="6"/>
        <end position="24"/>
    </location>
</feature>
<evidence type="ECO:0000256" key="9">
    <source>
        <dbReference type="ARBA" id="ARBA00023201"/>
    </source>
</evidence>
<sequence>MTGNLHNIIFLCLGLIVCVSLLTVMARKLKIAYPIFLVLAGLFISLIPGVPAIHLEPELIFIVILPPVLFDAAHEMSLKALWKWRRIISVMALGYVLFTATAVAFVSVWLIPGFTLSQGFLLGAIISPPDASAVMAVLRYSRLPKGTMAILEGESLLNDATSLTLFRFALAAITTQHFVWHEAVTGFGLVVVSGVAIGLAFGGLSYAIYKWLPTDANVDIAISVALPYLMYLSAEAVNSSGVLAVVSGGLLVAYQTHFVFSHKSRLKSASLWSSIVFILNAVVFFLIGLQLPEIIKDLGRSGLVTATGYALIITLVVIIVRLISGLFSSVFTTYISRYITVAAKRPGWRLPLLSSWAGMRGVVSLASASAIPLLLPDGQGFPHRNLILFITFMVILVTLIGQGLSLPWMIRKLDPKPLEDLKSDHHQLLEIELELYGVAEKELNLKHKADVDKNVLLQYRGEYLSHKRELLKDANSDDGARQKAMERLDHFSEIMGRVIARERHELHAFRRKAEYDDDIIAFIEHRLDLEEEQLQRDMDMEN</sequence>
<proteinExistence type="inferred from homology"/>
<comment type="subcellular location">
    <subcellularLocation>
        <location evidence="1 10">Cell membrane</location>
        <topology evidence="1 10">Multi-pass membrane protein</topology>
    </subcellularLocation>
</comment>
<evidence type="ECO:0000256" key="4">
    <source>
        <dbReference type="ARBA" id="ARBA00022692"/>
    </source>
</evidence>
<dbReference type="InterPro" id="IPR006153">
    <property type="entry name" value="Cation/H_exchanger_TM"/>
</dbReference>